<name>A0A9D1IMT4_9FIRM</name>
<evidence type="ECO:0008006" key="3">
    <source>
        <dbReference type="Google" id="ProtNLM"/>
    </source>
</evidence>
<evidence type="ECO:0000313" key="2">
    <source>
        <dbReference type="Proteomes" id="UP000824074"/>
    </source>
</evidence>
<dbReference type="AlphaFoldDB" id="A0A9D1IMT4"/>
<gene>
    <name evidence="1" type="ORF">IAB68_02840</name>
</gene>
<proteinExistence type="predicted"/>
<evidence type="ECO:0000313" key="1">
    <source>
        <dbReference type="EMBL" id="HIU40223.1"/>
    </source>
</evidence>
<comment type="caution">
    <text evidence="1">The sequence shown here is derived from an EMBL/GenBank/DDBJ whole genome shotgun (WGS) entry which is preliminary data.</text>
</comment>
<organism evidence="1 2">
    <name type="scientific">Candidatus Aphodocola excrementigallinarum</name>
    <dbReference type="NCBI Taxonomy" id="2840670"/>
    <lineage>
        <taxon>Bacteria</taxon>
        <taxon>Bacillati</taxon>
        <taxon>Bacillota</taxon>
        <taxon>Bacilli</taxon>
        <taxon>Candidatus Aphodocola</taxon>
    </lineage>
</organism>
<sequence>MRIKKYLKIIFIVIICVIFISGCTSDANNNTDNFGLQSKVIENNNSYNIEDFPKIKEFAISLEKTLFDYHVNIESISFEYSQYIEGIARTIDIKINSEDSITVKFNDDEDFELINLDSDCEEEPDAEFDSASSALINFEYFNFSEEEKYEIINLYDDEIKLENYKVEDDRILNMFIISKLK</sequence>
<reference evidence="1" key="2">
    <citation type="journal article" date="2021" name="PeerJ">
        <title>Extensive microbial diversity within the chicken gut microbiome revealed by metagenomics and culture.</title>
        <authorList>
            <person name="Gilroy R."/>
            <person name="Ravi A."/>
            <person name="Getino M."/>
            <person name="Pursley I."/>
            <person name="Horton D.L."/>
            <person name="Alikhan N.F."/>
            <person name="Baker D."/>
            <person name="Gharbi K."/>
            <person name="Hall N."/>
            <person name="Watson M."/>
            <person name="Adriaenssens E.M."/>
            <person name="Foster-Nyarko E."/>
            <person name="Jarju S."/>
            <person name="Secka A."/>
            <person name="Antonio M."/>
            <person name="Oren A."/>
            <person name="Chaudhuri R.R."/>
            <person name="La Ragione R."/>
            <person name="Hildebrand F."/>
            <person name="Pallen M.J."/>
        </authorList>
    </citation>
    <scope>NUCLEOTIDE SEQUENCE</scope>
    <source>
        <strain evidence="1">CHK193-30670</strain>
    </source>
</reference>
<dbReference type="EMBL" id="DVMT01000028">
    <property type="protein sequence ID" value="HIU40223.1"/>
    <property type="molecule type" value="Genomic_DNA"/>
</dbReference>
<dbReference type="PROSITE" id="PS51257">
    <property type="entry name" value="PROKAR_LIPOPROTEIN"/>
    <property type="match status" value="1"/>
</dbReference>
<accession>A0A9D1IMT4</accession>
<reference evidence="1" key="1">
    <citation type="submission" date="2020-10" db="EMBL/GenBank/DDBJ databases">
        <authorList>
            <person name="Gilroy R."/>
        </authorList>
    </citation>
    <scope>NUCLEOTIDE SEQUENCE</scope>
    <source>
        <strain evidence="1">CHK193-30670</strain>
    </source>
</reference>
<dbReference type="Proteomes" id="UP000824074">
    <property type="component" value="Unassembled WGS sequence"/>
</dbReference>
<protein>
    <recommendedName>
        <fullName evidence="3">Lipoprotein</fullName>
    </recommendedName>
</protein>